<dbReference type="AlphaFoldDB" id="A0A8T1L635"/>
<evidence type="ECO:0000313" key="2">
    <source>
        <dbReference type="Proteomes" id="UP000735874"/>
    </source>
</evidence>
<proteinExistence type="predicted"/>
<organism evidence="1 2">
    <name type="scientific">Phytophthora cactorum</name>
    <dbReference type="NCBI Taxonomy" id="29920"/>
    <lineage>
        <taxon>Eukaryota</taxon>
        <taxon>Sar</taxon>
        <taxon>Stramenopiles</taxon>
        <taxon>Oomycota</taxon>
        <taxon>Peronosporomycetes</taxon>
        <taxon>Peronosporales</taxon>
        <taxon>Peronosporaceae</taxon>
        <taxon>Phytophthora</taxon>
    </lineage>
</organism>
<accession>A0A8T1L635</accession>
<dbReference type="Proteomes" id="UP000735874">
    <property type="component" value="Unassembled WGS sequence"/>
</dbReference>
<comment type="caution">
    <text evidence="1">The sequence shown here is derived from an EMBL/GenBank/DDBJ whole genome shotgun (WGS) entry which is preliminary data.</text>
</comment>
<dbReference type="EMBL" id="RCMG01000243">
    <property type="protein sequence ID" value="KAG2858686.1"/>
    <property type="molecule type" value="Genomic_DNA"/>
</dbReference>
<evidence type="ECO:0000313" key="1">
    <source>
        <dbReference type="EMBL" id="KAG2858686.1"/>
    </source>
</evidence>
<protein>
    <submittedName>
        <fullName evidence="1">Uncharacterized protein</fullName>
    </submittedName>
</protein>
<name>A0A8T1L635_9STRA</name>
<gene>
    <name evidence="1" type="ORF">PC113_g9596</name>
</gene>
<reference evidence="1" key="1">
    <citation type="submission" date="2018-10" db="EMBL/GenBank/DDBJ databases">
        <title>Effector identification in a new, highly contiguous assembly of the strawberry crown rot pathogen Phytophthora cactorum.</title>
        <authorList>
            <person name="Armitage A.D."/>
            <person name="Nellist C.F."/>
            <person name="Bates H."/>
            <person name="Vickerstaff R.J."/>
            <person name="Harrison R.J."/>
        </authorList>
    </citation>
    <scope>NUCLEOTIDE SEQUENCE</scope>
    <source>
        <strain evidence="1">15-7</strain>
    </source>
</reference>
<sequence length="103" mass="10775">MLGLDAVGLPLPPSPRPAAVTATIPRVVSTILTHFHTSKPRTCLSGSVSKNSSLAKKVTDAFLAVCITNRSSVAIARVQTAILEYQPAFLSHDHASLSATTPP</sequence>